<evidence type="ECO:0000313" key="2">
    <source>
        <dbReference type="Proteomes" id="UP000805649"/>
    </source>
</evidence>
<comment type="caution">
    <text evidence="1">The sequence shown here is derived from an EMBL/GenBank/DDBJ whole genome shotgun (WGS) entry which is preliminary data.</text>
</comment>
<protein>
    <submittedName>
        <fullName evidence="1">Uncharacterized protein</fullName>
    </submittedName>
</protein>
<proteinExistence type="predicted"/>
<gene>
    <name evidence="1" type="ORF">CTRU02_210753</name>
</gene>
<evidence type="ECO:0000313" key="1">
    <source>
        <dbReference type="EMBL" id="KAL0933954.1"/>
    </source>
</evidence>
<keyword evidence="2" id="KW-1185">Reference proteome</keyword>
<accession>A0ACC3YPW2</accession>
<organism evidence="1 2">
    <name type="scientific">Colletotrichum truncatum</name>
    <name type="common">Anthracnose fungus</name>
    <name type="synonym">Colletotrichum capsici</name>
    <dbReference type="NCBI Taxonomy" id="5467"/>
    <lineage>
        <taxon>Eukaryota</taxon>
        <taxon>Fungi</taxon>
        <taxon>Dikarya</taxon>
        <taxon>Ascomycota</taxon>
        <taxon>Pezizomycotina</taxon>
        <taxon>Sordariomycetes</taxon>
        <taxon>Hypocreomycetidae</taxon>
        <taxon>Glomerellales</taxon>
        <taxon>Glomerellaceae</taxon>
        <taxon>Colletotrichum</taxon>
        <taxon>Colletotrichum truncatum species complex</taxon>
    </lineage>
</organism>
<name>A0ACC3YPW2_COLTU</name>
<dbReference type="Proteomes" id="UP000805649">
    <property type="component" value="Unassembled WGS sequence"/>
</dbReference>
<dbReference type="EMBL" id="VUJX02000007">
    <property type="protein sequence ID" value="KAL0933954.1"/>
    <property type="molecule type" value="Genomic_DNA"/>
</dbReference>
<sequence>MSVVDEAVLQNFQDIAKLQTPIDAAQDSLNSLISSKRSLTMTKTELKNLRVGTDALDSELEKLNPAADNAAADYTIAKMAAEPQTIPVDYLRSETKTIPFANDSMSVDLQYFSSEPNSQNPSAHSAQITSGSSMMEYAMNESQKDKGKFSIISGATFGSSFVGMVHVLNSTNNSASKSMEAAAASIQRTMDAGA</sequence>
<reference evidence="1 2" key="1">
    <citation type="journal article" date="2020" name="Phytopathology">
        <title>Genome Sequence Resources of Colletotrichum truncatum, C. plurivorum, C. musicola, and C. sojae: Four Species Pathogenic to Soybean (Glycine max).</title>
        <authorList>
            <person name="Rogerio F."/>
            <person name="Boufleur T.R."/>
            <person name="Ciampi-Guillardi M."/>
            <person name="Sukno S.A."/>
            <person name="Thon M.R."/>
            <person name="Massola Junior N.S."/>
            <person name="Baroncelli R."/>
        </authorList>
    </citation>
    <scope>NUCLEOTIDE SEQUENCE [LARGE SCALE GENOMIC DNA]</scope>
    <source>
        <strain evidence="1 2">CMES1059</strain>
    </source>
</reference>